<keyword evidence="2" id="KW-1185">Reference proteome</keyword>
<sequence>MNVMRSAFFRLSLEPFALGGGSSRSSRKKADRAALPLNLAL</sequence>
<organism evidence="1 2">
    <name type="scientific">Candidatus Thiodiazotropha endolucinida</name>
    <dbReference type="NCBI Taxonomy" id="1655433"/>
    <lineage>
        <taxon>Bacteria</taxon>
        <taxon>Pseudomonadati</taxon>
        <taxon>Pseudomonadota</taxon>
        <taxon>Gammaproteobacteria</taxon>
        <taxon>Chromatiales</taxon>
        <taxon>Sedimenticolaceae</taxon>
        <taxon>Candidatus Thiodiazotropha</taxon>
    </lineage>
</organism>
<proteinExistence type="predicted"/>
<evidence type="ECO:0000313" key="1">
    <source>
        <dbReference type="EMBL" id="ODJ86583.1"/>
    </source>
</evidence>
<dbReference type="Proteomes" id="UP000094769">
    <property type="component" value="Unassembled WGS sequence"/>
</dbReference>
<name>A0A7Z0VJ41_9GAMM</name>
<accession>A0A7Z0VJ41</accession>
<protein>
    <submittedName>
        <fullName evidence="1">Uncharacterized protein</fullName>
    </submittedName>
</protein>
<comment type="caution">
    <text evidence="1">The sequence shown here is derived from an EMBL/GenBank/DDBJ whole genome shotgun (WGS) entry which is preliminary data.</text>
</comment>
<dbReference type="EMBL" id="MARB01000020">
    <property type="protein sequence ID" value="ODJ86583.1"/>
    <property type="molecule type" value="Genomic_DNA"/>
</dbReference>
<reference evidence="1 2" key="1">
    <citation type="submission" date="2016-06" db="EMBL/GenBank/DDBJ databases">
        <title>Genome sequence of endosymbiont of Candidatus Endolucinida thiodiazotropha.</title>
        <authorList>
            <person name="Poehlein A."/>
            <person name="Koenig S."/>
            <person name="Heiden S.E."/>
            <person name="Thuermer A."/>
            <person name="Voget S."/>
            <person name="Daniel R."/>
            <person name="Markert S."/>
            <person name="Gros O."/>
            <person name="Schweder T."/>
        </authorList>
    </citation>
    <scope>NUCLEOTIDE SEQUENCE [LARGE SCALE GENOMIC DNA]</scope>
    <source>
        <strain evidence="1 2">COS</strain>
    </source>
</reference>
<evidence type="ECO:0000313" key="2">
    <source>
        <dbReference type="Proteomes" id="UP000094769"/>
    </source>
</evidence>
<gene>
    <name evidence="1" type="ORF">CODIS_32230</name>
</gene>
<dbReference type="AlphaFoldDB" id="A0A7Z0VJ41"/>